<keyword evidence="2" id="KW-1185">Reference proteome</keyword>
<dbReference type="Proteomes" id="UP000623681">
    <property type="component" value="Unassembled WGS sequence"/>
</dbReference>
<name>A0A937FJ31_9CLOT</name>
<dbReference type="RefSeq" id="WP_202768495.1">
    <property type="nucleotide sequence ID" value="NZ_JAESWA010000023.1"/>
</dbReference>
<proteinExistence type="predicted"/>
<comment type="caution">
    <text evidence="1">The sequence shown here is derived from an EMBL/GenBank/DDBJ whole genome shotgun (WGS) entry which is preliminary data.</text>
</comment>
<reference evidence="1" key="1">
    <citation type="submission" date="2021-01" db="EMBL/GenBank/DDBJ databases">
        <title>Genome public.</title>
        <authorList>
            <person name="Liu C."/>
            <person name="Sun Q."/>
        </authorList>
    </citation>
    <scope>NUCLEOTIDE SEQUENCE</scope>
    <source>
        <strain evidence="1">YIM B02565</strain>
    </source>
</reference>
<gene>
    <name evidence="1" type="ORF">JK634_15035</name>
</gene>
<organism evidence="1 2">
    <name type="scientific">Clostridium paridis</name>
    <dbReference type="NCBI Taxonomy" id="2803863"/>
    <lineage>
        <taxon>Bacteria</taxon>
        <taxon>Bacillati</taxon>
        <taxon>Bacillota</taxon>
        <taxon>Clostridia</taxon>
        <taxon>Eubacteriales</taxon>
        <taxon>Clostridiaceae</taxon>
        <taxon>Clostridium</taxon>
    </lineage>
</organism>
<evidence type="ECO:0000313" key="1">
    <source>
        <dbReference type="EMBL" id="MBL4933127.1"/>
    </source>
</evidence>
<dbReference type="Pfam" id="PF18143">
    <property type="entry name" value="HAD_SAK_2"/>
    <property type="match status" value="1"/>
</dbReference>
<dbReference type="AlphaFoldDB" id="A0A937FJ31"/>
<sequence length="158" mass="18368">MKVIFLDIDGVLNSEEFFVNNKDQVIDKNRVSILKNIIDITGATIVMSSGWKLWFDDNMMPQDDFSNSLYEVLCEFDIKLFGKTPDFSNEEIRTRKTFSHVKAKEIMAWLNEHEDVDKYVVIDDLDMKDEEINSHLVRINGKIGITEEDAKTVIEMIK</sequence>
<protein>
    <submittedName>
        <fullName evidence="1">Uncharacterized protein</fullName>
    </submittedName>
</protein>
<evidence type="ECO:0000313" key="2">
    <source>
        <dbReference type="Proteomes" id="UP000623681"/>
    </source>
</evidence>
<accession>A0A937FJ31</accession>
<dbReference type="EMBL" id="JAESWA010000023">
    <property type="protein sequence ID" value="MBL4933127.1"/>
    <property type="molecule type" value="Genomic_DNA"/>
</dbReference>